<dbReference type="eggNOG" id="KOG2893">
    <property type="taxonomic scope" value="Eukaryota"/>
</dbReference>
<evidence type="ECO:0000256" key="3">
    <source>
        <dbReference type="ARBA" id="ARBA00022771"/>
    </source>
</evidence>
<evidence type="ECO:0000313" key="9">
    <source>
        <dbReference type="Proteomes" id="UP000015104"/>
    </source>
</evidence>
<dbReference type="GO" id="GO:0005634">
    <property type="term" value="C:nucleus"/>
    <property type="evidence" value="ECO:0007669"/>
    <property type="project" value="UniProtKB-SubCell"/>
</dbReference>
<evidence type="ECO:0000256" key="5">
    <source>
        <dbReference type="ARBA" id="ARBA00023242"/>
    </source>
</evidence>
<dbReference type="PANTHER" id="PTHR23215">
    <property type="entry name" value="ZINC FINGER PROTEIN 207"/>
    <property type="match status" value="1"/>
</dbReference>
<organism evidence="8 9">
    <name type="scientific">Tetranychus urticae</name>
    <name type="common">Two-spotted spider mite</name>
    <dbReference type="NCBI Taxonomy" id="32264"/>
    <lineage>
        <taxon>Eukaryota</taxon>
        <taxon>Metazoa</taxon>
        <taxon>Ecdysozoa</taxon>
        <taxon>Arthropoda</taxon>
        <taxon>Chelicerata</taxon>
        <taxon>Arachnida</taxon>
        <taxon>Acari</taxon>
        <taxon>Acariformes</taxon>
        <taxon>Trombidiformes</taxon>
        <taxon>Prostigmata</taxon>
        <taxon>Eleutherengona</taxon>
        <taxon>Raphignathae</taxon>
        <taxon>Tetranychoidea</taxon>
        <taxon>Tetranychidae</taxon>
        <taxon>Tetranychus</taxon>
    </lineage>
</organism>
<protein>
    <recommendedName>
        <fullName evidence="7">C2H2-type domain-containing protein</fullName>
    </recommendedName>
</protein>
<feature type="region of interest" description="Disordered" evidence="6">
    <location>
        <begin position="93"/>
        <end position="118"/>
    </location>
</feature>
<accession>T1JTB9</accession>
<gene>
    <name evidence="8" type="primary">107360880</name>
</gene>
<reference evidence="8" key="2">
    <citation type="submission" date="2015-06" db="UniProtKB">
        <authorList>
            <consortium name="EnsemblMetazoa"/>
        </authorList>
    </citation>
    <scope>IDENTIFICATION</scope>
</reference>
<dbReference type="PANTHER" id="PTHR23215:SF0">
    <property type="entry name" value="BUB3-INTERACTING AND GLEBS MOTIF-CONTAINING PROTEIN ZNF207"/>
    <property type="match status" value="1"/>
</dbReference>
<dbReference type="SMART" id="SM00355">
    <property type="entry name" value="ZnF_C2H2"/>
    <property type="match status" value="2"/>
</dbReference>
<keyword evidence="4" id="KW-0862">Zinc</keyword>
<dbReference type="EnsemblMetazoa" id="tetur01g13560.1">
    <property type="protein sequence ID" value="tetur01g13560.1"/>
    <property type="gene ID" value="tetur01g13560"/>
</dbReference>
<evidence type="ECO:0000259" key="7">
    <source>
        <dbReference type="PROSITE" id="PS00028"/>
    </source>
</evidence>
<sequence>MGRKKKKPVKPWCWYCNREFDDEKILIQHQKAKHFKCPTCHKKLYTGPGMAIHCIQVHKETIDKIPNALPNRNSVDIEIYGMEGIPEADLREHERQKGNPSNDVPIMSQPSSGMPQMPKMPPPLTSPAAMVAAASGMIPPQVVGLNIPPPSTPYMMPGYLPPAPYTAPPVPVQPQTNPNVYATIGAPSTPYVSTLPLQSPLIPPQPLVNSVIPTGTLTNVPSKPLFPCVSNTGADNSSSTTVVGADFKPILSNSTSTTNPPSSSSVISKPASVASTGATSRIIHPEEDISLEELRARLPKYAGMIPQIA</sequence>
<feature type="compositionally biased region" description="Polar residues" evidence="6">
    <location>
        <begin position="98"/>
        <end position="114"/>
    </location>
</feature>
<evidence type="ECO:0000256" key="6">
    <source>
        <dbReference type="SAM" id="MobiDB-lite"/>
    </source>
</evidence>
<keyword evidence="2" id="KW-0479">Metal-binding</keyword>
<dbReference type="PROSITE" id="PS00028">
    <property type="entry name" value="ZINC_FINGER_C2H2_1"/>
    <property type="match status" value="2"/>
</dbReference>
<dbReference type="EMBL" id="CAEY01000474">
    <property type="status" value="NOT_ANNOTATED_CDS"/>
    <property type="molecule type" value="Genomic_DNA"/>
</dbReference>
<proteinExistence type="predicted"/>
<name>T1JTB9_TETUR</name>
<feature type="domain" description="C2H2-type" evidence="7">
    <location>
        <begin position="37"/>
        <end position="58"/>
    </location>
</feature>
<evidence type="ECO:0000256" key="1">
    <source>
        <dbReference type="ARBA" id="ARBA00004123"/>
    </source>
</evidence>
<evidence type="ECO:0000313" key="8">
    <source>
        <dbReference type="EnsemblMetazoa" id="tetur01g13560.1"/>
    </source>
</evidence>
<reference evidence="9" key="1">
    <citation type="submission" date="2011-08" db="EMBL/GenBank/DDBJ databases">
        <authorList>
            <person name="Rombauts S."/>
        </authorList>
    </citation>
    <scope>NUCLEOTIDE SEQUENCE</scope>
    <source>
        <strain evidence="9">London</strain>
    </source>
</reference>
<feature type="domain" description="C2H2-type" evidence="7">
    <location>
        <begin position="13"/>
        <end position="34"/>
    </location>
</feature>
<evidence type="ECO:0000256" key="2">
    <source>
        <dbReference type="ARBA" id="ARBA00022723"/>
    </source>
</evidence>
<dbReference type="CDD" id="cd20908">
    <property type="entry name" value="SUF4-like"/>
    <property type="match status" value="1"/>
</dbReference>
<comment type="subcellular location">
    <subcellularLocation>
        <location evidence="1">Nucleus</location>
    </subcellularLocation>
</comment>
<keyword evidence="9" id="KW-1185">Reference proteome</keyword>
<dbReference type="Proteomes" id="UP000015104">
    <property type="component" value="Unassembled WGS sequence"/>
</dbReference>
<dbReference type="HOGENOM" id="CLU_037132_1_1_1"/>
<dbReference type="InterPro" id="IPR013087">
    <property type="entry name" value="Znf_C2H2_type"/>
</dbReference>
<dbReference type="OrthoDB" id="1306014at2759"/>
<dbReference type="AlphaFoldDB" id="T1JTB9"/>
<dbReference type="KEGG" id="tut:107360880"/>
<dbReference type="STRING" id="32264.T1JTB9"/>
<keyword evidence="3" id="KW-0863">Zinc-finger</keyword>
<evidence type="ECO:0000256" key="4">
    <source>
        <dbReference type="ARBA" id="ARBA00022833"/>
    </source>
</evidence>
<keyword evidence="5" id="KW-0539">Nucleus</keyword>
<dbReference type="GO" id="GO:0008270">
    <property type="term" value="F:zinc ion binding"/>
    <property type="evidence" value="ECO:0007669"/>
    <property type="project" value="UniProtKB-KW"/>
</dbReference>
<dbReference type="OMA" id="CSENIMI"/>